<protein>
    <submittedName>
        <fullName evidence="1">Uncharacterized protein</fullName>
    </submittedName>
</protein>
<organism evidence="1 2">
    <name type="scientific">Sphaerodactylus townsendi</name>
    <dbReference type="NCBI Taxonomy" id="933632"/>
    <lineage>
        <taxon>Eukaryota</taxon>
        <taxon>Metazoa</taxon>
        <taxon>Chordata</taxon>
        <taxon>Craniata</taxon>
        <taxon>Vertebrata</taxon>
        <taxon>Euteleostomi</taxon>
        <taxon>Lepidosauria</taxon>
        <taxon>Squamata</taxon>
        <taxon>Bifurcata</taxon>
        <taxon>Gekkota</taxon>
        <taxon>Sphaerodactylidae</taxon>
        <taxon>Sphaerodactylus</taxon>
    </lineage>
</organism>
<dbReference type="Proteomes" id="UP000827872">
    <property type="component" value="Linkage Group LG01"/>
</dbReference>
<evidence type="ECO:0000313" key="1">
    <source>
        <dbReference type="EMBL" id="KAH8016218.1"/>
    </source>
</evidence>
<name>A0ACB8G961_9SAUR</name>
<sequence length="143" mass="16651">MLICTAIQAVCIINHSKHQAQVCSSCTATPWNRLAAITPRNCLANILFAFLKYDVYLQHRRRRWCSSNFKNAAVGLLLQVMQTPEMEILKIDVTRLDREKVLFFSYEGCQSFVRQVYMIFPRDWCILHVNFPVSRSAISYPFI</sequence>
<comment type="caution">
    <text evidence="1">The sequence shown here is derived from an EMBL/GenBank/DDBJ whole genome shotgun (WGS) entry which is preliminary data.</text>
</comment>
<dbReference type="EMBL" id="CM037614">
    <property type="protein sequence ID" value="KAH8016218.1"/>
    <property type="molecule type" value="Genomic_DNA"/>
</dbReference>
<evidence type="ECO:0000313" key="2">
    <source>
        <dbReference type="Proteomes" id="UP000827872"/>
    </source>
</evidence>
<gene>
    <name evidence="1" type="ORF">K3G42_013898</name>
</gene>
<reference evidence="1" key="1">
    <citation type="submission" date="2021-08" db="EMBL/GenBank/DDBJ databases">
        <title>The first chromosome-level gecko genome reveals the dynamic sex chromosomes of Neotropical dwarf geckos (Sphaerodactylidae: Sphaerodactylus).</title>
        <authorList>
            <person name="Pinto B.J."/>
            <person name="Keating S.E."/>
            <person name="Gamble T."/>
        </authorList>
    </citation>
    <scope>NUCLEOTIDE SEQUENCE</scope>
    <source>
        <strain evidence="1">TG3544</strain>
    </source>
</reference>
<accession>A0ACB8G961</accession>
<proteinExistence type="predicted"/>
<keyword evidence="2" id="KW-1185">Reference proteome</keyword>